<reference evidence="1" key="2">
    <citation type="journal article" date="2011" name="Microb. Ecol.">
        <title>Taxonomic and Functional Metagenomic Profiling of the Microbial Community in the Anoxic Sediment of a Sub-saline Shallow Lake (Laguna de Carrizo, Central Spain).</title>
        <authorList>
            <person name="Ferrer M."/>
            <person name="Guazzaroni M.E."/>
            <person name="Richter M."/>
            <person name="Garcia-Salamanca A."/>
            <person name="Yarza P."/>
            <person name="Suarez-Suarez A."/>
            <person name="Solano J."/>
            <person name="Alcaide M."/>
            <person name="van Dillewijn P."/>
            <person name="Molina-Henares M.A."/>
            <person name="Lopez-Cortes N."/>
            <person name="Al-Ramahi Y."/>
            <person name="Guerrero C."/>
            <person name="Acosta A."/>
            <person name="de Eugenio L.I."/>
            <person name="Martinez V."/>
            <person name="Marques S."/>
            <person name="Rojo F."/>
            <person name="Santero E."/>
            <person name="Genilloud O."/>
            <person name="Perez-Perez J."/>
            <person name="Rossello-Mora R."/>
            <person name="Ramos J.L."/>
        </authorList>
    </citation>
    <scope>NUCLEOTIDE SEQUENCE</scope>
</reference>
<protein>
    <submittedName>
        <fullName evidence="1">Secreted protein</fullName>
    </submittedName>
</protein>
<gene>
    <name evidence="1" type="ORF">LDC_1448</name>
</gene>
<proteinExistence type="predicted"/>
<reference evidence="1" key="1">
    <citation type="submission" date="2010-07" db="EMBL/GenBank/DDBJ databases">
        <authorList>
            <consortium name="CONSOLIDER consortium CSD2007-00005"/>
            <person name="Guazzaroni M.-E."/>
            <person name="Richter M."/>
            <person name="Garcia-Salamanca A."/>
            <person name="Yarza P."/>
            <person name="Ferrer M."/>
        </authorList>
    </citation>
    <scope>NUCLEOTIDE SEQUENCE</scope>
</reference>
<accession>D9PIU0</accession>
<dbReference type="EMBL" id="ADZX01000455">
    <property type="protein sequence ID" value="EFK96524.1"/>
    <property type="molecule type" value="Genomic_DNA"/>
</dbReference>
<sequence>MRPRVLPFRFAAPLALALFLVPHLAEARKTAGAAIPANAPAVKLSAILDAPARYHEKAVVLRGTVNSQCASLCEFTFQDGPHKSLIYPQGFKLPRLKKGETVTLYARVTAGERNVVLTALGLERK</sequence>
<evidence type="ECO:0000313" key="1">
    <source>
        <dbReference type="EMBL" id="EFK96524.1"/>
    </source>
</evidence>
<dbReference type="AlphaFoldDB" id="D9PIU0"/>
<organism evidence="1">
    <name type="scientific">sediment metagenome</name>
    <dbReference type="NCBI Taxonomy" id="749907"/>
    <lineage>
        <taxon>unclassified sequences</taxon>
        <taxon>metagenomes</taxon>
        <taxon>ecological metagenomes</taxon>
    </lineage>
</organism>
<comment type="caution">
    <text evidence="1">The sequence shown here is derived from an EMBL/GenBank/DDBJ whole genome shotgun (WGS) entry which is preliminary data.</text>
</comment>
<name>D9PIU0_9ZZZZ</name>